<dbReference type="EMBL" id="JASPKY010000010">
    <property type="protein sequence ID" value="KAK9753770.1"/>
    <property type="molecule type" value="Genomic_DNA"/>
</dbReference>
<dbReference type="SMART" id="SM00112">
    <property type="entry name" value="CA"/>
    <property type="match status" value="2"/>
</dbReference>
<dbReference type="InterPro" id="IPR050971">
    <property type="entry name" value="Cadherin-domain_protein"/>
</dbReference>
<dbReference type="PRINTS" id="PR00205">
    <property type="entry name" value="CADHERIN"/>
</dbReference>
<evidence type="ECO:0000256" key="3">
    <source>
        <dbReference type="ARBA" id="ARBA00022737"/>
    </source>
</evidence>
<feature type="domain" description="Cadherin" evidence="9">
    <location>
        <begin position="215"/>
        <end position="266"/>
    </location>
</feature>
<keyword evidence="11" id="KW-1185">Reference proteome</keyword>
<keyword evidence="2" id="KW-0812">Transmembrane</keyword>
<evidence type="ECO:0000256" key="5">
    <source>
        <dbReference type="ARBA" id="ARBA00022889"/>
    </source>
</evidence>
<dbReference type="AlphaFoldDB" id="A0AAW1N193"/>
<comment type="caution">
    <text evidence="10">The sequence shown here is derived from an EMBL/GenBank/DDBJ whole genome shotgun (WGS) entry which is preliminary data.</text>
</comment>
<dbReference type="GO" id="GO:0005509">
    <property type="term" value="F:calcium ion binding"/>
    <property type="evidence" value="ECO:0007669"/>
    <property type="project" value="UniProtKB-UniRule"/>
</dbReference>
<keyword evidence="7" id="KW-0472">Membrane</keyword>
<dbReference type="Pfam" id="PF00028">
    <property type="entry name" value="Cadherin"/>
    <property type="match status" value="3"/>
</dbReference>
<dbReference type="SUPFAM" id="SSF49313">
    <property type="entry name" value="Cadherin-like"/>
    <property type="match status" value="3"/>
</dbReference>
<dbReference type="Proteomes" id="UP001458880">
    <property type="component" value="Unassembled WGS sequence"/>
</dbReference>
<dbReference type="FunFam" id="2.60.40.60:FF:000015">
    <property type="entry name" value="FAT atypical cadherin 1"/>
    <property type="match status" value="1"/>
</dbReference>
<evidence type="ECO:0000256" key="7">
    <source>
        <dbReference type="ARBA" id="ARBA00023136"/>
    </source>
</evidence>
<dbReference type="InterPro" id="IPR020894">
    <property type="entry name" value="Cadherin_CS"/>
</dbReference>
<gene>
    <name evidence="10" type="ORF">QE152_g1737</name>
</gene>
<dbReference type="InterPro" id="IPR002126">
    <property type="entry name" value="Cadherin-like_dom"/>
</dbReference>
<feature type="domain" description="Cadherin" evidence="9">
    <location>
        <begin position="107"/>
        <end position="214"/>
    </location>
</feature>
<keyword evidence="5" id="KW-0130">Cell adhesion</keyword>
<dbReference type="GO" id="GO:0005911">
    <property type="term" value="C:cell-cell junction"/>
    <property type="evidence" value="ECO:0007669"/>
    <property type="project" value="TreeGrafter"/>
</dbReference>
<evidence type="ECO:0000256" key="4">
    <source>
        <dbReference type="ARBA" id="ARBA00022837"/>
    </source>
</evidence>
<accession>A0AAW1N193</accession>
<protein>
    <submittedName>
        <fullName evidence="10">Cadherin domain</fullName>
    </submittedName>
</protein>
<dbReference type="GO" id="GO:0009653">
    <property type="term" value="P:anatomical structure morphogenesis"/>
    <property type="evidence" value="ECO:0007669"/>
    <property type="project" value="UniProtKB-ARBA"/>
</dbReference>
<keyword evidence="4 8" id="KW-0106">Calcium</keyword>
<dbReference type="Gene3D" id="2.60.40.60">
    <property type="entry name" value="Cadherins"/>
    <property type="match status" value="3"/>
</dbReference>
<proteinExistence type="predicted"/>
<evidence type="ECO:0000256" key="8">
    <source>
        <dbReference type="PROSITE-ProRule" id="PRU00043"/>
    </source>
</evidence>
<evidence type="ECO:0000256" key="6">
    <source>
        <dbReference type="ARBA" id="ARBA00022989"/>
    </source>
</evidence>
<dbReference type="PANTHER" id="PTHR24025:SF28">
    <property type="entry name" value="PUTATIVE-RELATED"/>
    <property type="match status" value="1"/>
</dbReference>
<keyword evidence="3" id="KW-0677">Repeat</keyword>
<dbReference type="PANTHER" id="PTHR24025">
    <property type="entry name" value="DESMOGLEIN FAMILY MEMBER"/>
    <property type="match status" value="1"/>
</dbReference>
<reference evidence="10 11" key="1">
    <citation type="journal article" date="2024" name="BMC Genomics">
        <title>De novo assembly and annotation of Popillia japonica's genome with initial clues to its potential as an invasive pest.</title>
        <authorList>
            <person name="Cucini C."/>
            <person name="Boschi S."/>
            <person name="Funari R."/>
            <person name="Cardaioli E."/>
            <person name="Iannotti N."/>
            <person name="Marturano G."/>
            <person name="Paoli F."/>
            <person name="Bruttini M."/>
            <person name="Carapelli A."/>
            <person name="Frati F."/>
            <person name="Nardi F."/>
        </authorList>
    </citation>
    <scope>NUCLEOTIDE SEQUENCE [LARGE SCALE GENOMIC DNA]</scope>
    <source>
        <strain evidence="10">DMR45628</strain>
    </source>
</reference>
<comment type="subcellular location">
    <subcellularLocation>
        <location evidence="1">Membrane</location>
    </subcellularLocation>
</comment>
<evidence type="ECO:0000256" key="1">
    <source>
        <dbReference type="ARBA" id="ARBA00004370"/>
    </source>
</evidence>
<dbReference type="PROSITE" id="PS00232">
    <property type="entry name" value="CADHERIN_1"/>
    <property type="match status" value="1"/>
</dbReference>
<dbReference type="PROSITE" id="PS50268">
    <property type="entry name" value="CADHERIN_2"/>
    <property type="match status" value="3"/>
</dbReference>
<evidence type="ECO:0000256" key="2">
    <source>
        <dbReference type="ARBA" id="ARBA00022692"/>
    </source>
</evidence>
<dbReference type="CDD" id="cd11304">
    <property type="entry name" value="Cadherin_repeat"/>
    <property type="match status" value="3"/>
</dbReference>
<name>A0AAW1N193_POPJA</name>
<keyword evidence="6" id="KW-1133">Transmembrane helix</keyword>
<organism evidence="10 11">
    <name type="scientific">Popillia japonica</name>
    <name type="common">Japanese beetle</name>
    <dbReference type="NCBI Taxonomy" id="7064"/>
    <lineage>
        <taxon>Eukaryota</taxon>
        <taxon>Metazoa</taxon>
        <taxon>Ecdysozoa</taxon>
        <taxon>Arthropoda</taxon>
        <taxon>Hexapoda</taxon>
        <taxon>Insecta</taxon>
        <taxon>Pterygota</taxon>
        <taxon>Neoptera</taxon>
        <taxon>Endopterygota</taxon>
        <taxon>Coleoptera</taxon>
        <taxon>Polyphaga</taxon>
        <taxon>Scarabaeiformia</taxon>
        <taxon>Scarabaeidae</taxon>
        <taxon>Rutelinae</taxon>
        <taxon>Popillia</taxon>
    </lineage>
</organism>
<dbReference type="InterPro" id="IPR015919">
    <property type="entry name" value="Cadherin-like_sf"/>
</dbReference>
<dbReference type="GO" id="GO:0060429">
    <property type="term" value="P:epithelium development"/>
    <property type="evidence" value="ECO:0007669"/>
    <property type="project" value="UniProtKB-ARBA"/>
</dbReference>
<dbReference type="FunFam" id="2.60.40.60:FF:000020">
    <property type="entry name" value="Dachsous cadherin-related 1b"/>
    <property type="match status" value="1"/>
</dbReference>
<evidence type="ECO:0000313" key="11">
    <source>
        <dbReference type="Proteomes" id="UP001458880"/>
    </source>
</evidence>
<feature type="domain" description="Cadherin" evidence="9">
    <location>
        <begin position="17"/>
        <end position="106"/>
    </location>
</feature>
<evidence type="ECO:0000259" key="9">
    <source>
        <dbReference type="PROSITE" id="PS50268"/>
    </source>
</evidence>
<dbReference type="GO" id="GO:0007156">
    <property type="term" value="P:homophilic cell adhesion via plasma membrane adhesion molecules"/>
    <property type="evidence" value="ECO:0007669"/>
    <property type="project" value="InterPro"/>
</dbReference>
<dbReference type="GO" id="GO:0005886">
    <property type="term" value="C:plasma membrane"/>
    <property type="evidence" value="ECO:0007669"/>
    <property type="project" value="InterPro"/>
</dbReference>
<evidence type="ECO:0000313" key="10">
    <source>
        <dbReference type="EMBL" id="KAK9753770.1"/>
    </source>
</evidence>
<sequence length="356" mass="39081">MLMLVTSFRVNALKVAIFRANATDADAGDNAKVTYSLVTDTKDFAVDKVTGILTVANNLDRERQELYELRIRATDGGGKGPDNPPLYSEALVRITIDDINDNAPKFSLSSYTVKIREDIPKGSVVAVVSASDPDLGPEGEVVYTLEDTDNEEGTFKIDRLSGTIRTTRALDFEERQVHSLVVCASDKGNPSLSSEVSVTINVVDVNENNYAPQFGEFVLSGSVAENQPVGTIVMEVNAEDNDPPGEDSRIEYSIRGGDGIGIFSIDNKVFIKSPERKQNSASAEGQKQSLGYGRESFLKTGNDKNFTNRVSFLTQFSKLLKLFRRNDFFPSELYAAVNGRTCFIYLIISVYSKCSL</sequence>